<dbReference type="Proteomes" id="UP000541444">
    <property type="component" value="Unassembled WGS sequence"/>
</dbReference>
<feature type="region of interest" description="Disordered" evidence="1">
    <location>
        <begin position="78"/>
        <end position="119"/>
    </location>
</feature>
<feature type="compositionally biased region" description="Basic and acidic residues" evidence="1">
    <location>
        <begin position="103"/>
        <end position="119"/>
    </location>
</feature>
<proteinExistence type="predicted"/>
<gene>
    <name evidence="2" type="ORF">GIB67_006863</name>
</gene>
<evidence type="ECO:0000256" key="1">
    <source>
        <dbReference type="SAM" id="MobiDB-lite"/>
    </source>
</evidence>
<dbReference type="OrthoDB" id="10265171at2759"/>
<reference evidence="2 3" key="1">
    <citation type="journal article" date="2020" name="IScience">
        <title>Genome Sequencing of the Endangered Kingdonia uniflora (Circaeasteraceae, Ranunculales) Reveals Potential Mechanisms of Evolutionary Specialization.</title>
        <authorList>
            <person name="Sun Y."/>
            <person name="Deng T."/>
            <person name="Zhang A."/>
            <person name="Moore M.J."/>
            <person name="Landis J.B."/>
            <person name="Lin N."/>
            <person name="Zhang H."/>
            <person name="Zhang X."/>
            <person name="Huang J."/>
            <person name="Zhang X."/>
            <person name="Sun H."/>
            <person name="Wang H."/>
        </authorList>
    </citation>
    <scope>NUCLEOTIDE SEQUENCE [LARGE SCALE GENOMIC DNA]</scope>
    <source>
        <strain evidence="2">TB1705</strain>
        <tissue evidence="2">Leaf</tissue>
    </source>
</reference>
<dbReference type="EMBL" id="JACGCM010002768">
    <property type="protein sequence ID" value="KAF6135971.1"/>
    <property type="molecule type" value="Genomic_DNA"/>
</dbReference>
<keyword evidence="3" id="KW-1185">Reference proteome</keyword>
<sequence>MSQQSFFHHCRNQVKLQQNLMYLATIADSQPQPPNMHAQPLSAMQQQQAMHGQIGMTSSSNSRLRMMHNEGNMGYGVTVASKQDMGSGDSSVGRGGGSNSRTDGGDKQLHLKRNDDEGN</sequence>
<name>A0A7J7L025_9MAGN</name>
<evidence type="ECO:0000313" key="2">
    <source>
        <dbReference type="EMBL" id="KAF6135971.1"/>
    </source>
</evidence>
<evidence type="ECO:0000313" key="3">
    <source>
        <dbReference type="Proteomes" id="UP000541444"/>
    </source>
</evidence>
<protein>
    <submittedName>
        <fullName evidence="2">Uncharacterized protein</fullName>
    </submittedName>
</protein>
<feature type="compositionally biased region" description="Polar residues" evidence="1">
    <location>
        <begin position="42"/>
        <end position="60"/>
    </location>
</feature>
<organism evidence="2 3">
    <name type="scientific">Kingdonia uniflora</name>
    <dbReference type="NCBI Taxonomy" id="39325"/>
    <lineage>
        <taxon>Eukaryota</taxon>
        <taxon>Viridiplantae</taxon>
        <taxon>Streptophyta</taxon>
        <taxon>Embryophyta</taxon>
        <taxon>Tracheophyta</taxon>
        <taxon>Spermatophyta</taxon>
        <taxon>Magnoliopsida</taxon>
        <taxon>Ranunculales</taxon>
        <taxon>Circaeasteraceae</taxon>
        <taxon>Kingdonia</taxon>
    </lineage>
</organism>
<dbReference type="AlphaFoldDB" id="A0A7J7L025"/>
<accession>A0A7J7L025</accession>
<comment type="caution">
    <text evidence="2">The sequence shown here is derived from an EMBL/GenBank/DDBJ whole genome shotgun (WGS) entry which is preliminary data.</text>
</comment>
<feature type="region of interest" description="Disordered" evidence="1">
    <location>
        <begin position="31"/>
        <end position="60"/>
    </location>
</feature>